<keyword evidence="2" id="KW-0963">Cytoplasm</keyword>
<dbReference type="PANTHER" id="PTHR45783">
    <property type="entry name" value="KINESIN LIGHT CHAIN"/>
    <property type="match status" value="1"/>
</dbReference>
<evidence type="ECO:0000256" key="4">
    <source>
        <dbReference type="ARBA" id="ARBA00022803"/>
    </source>
</evidence>
<evidence type="ECO:0000313" key="5">
    <source>
        <dbReference type="EMBL" id="OCK73732.1"/>
    </source>
</evidence>
<keyword evidence="3" id="KW-0677">Repeat</keyword>
<organism evidence="5 6">
    <name type="scientific">Lepidopterella palustris CBS 459.81</name>
    <dbReference type="NCBI Taxonomy" id="1314670"/>
    <lineage>
        <taxon>Eukaryota</taxon>
        <taxon>Fungi</taxon>
        <taxon>Dikarya</taxon>
        <taxon>Ascomycota</taxon>
        <taxon>Pezizomycotina</taxon>
        <taxon>Dothideomycetes</taxon>
        <taxon>Pleosporomycetidae</taxon>
        <taxon>Mytilinidiales</taxon>
        <taxon>Argynnaceae</taxon>
        <taxon>Lepidopterella</taxon>
    </lineage>
</organism>
<evidence type="ECO:0000256" key="2">
    <source>
        <dbReference type="ARBA" id="ARBA00022490"/>
    </source>
</evidence>
<dbReference type="EMBL" id="KV745673">
    <property type="protein sequence ID" value="OCK73732.1"/>
    <property type="molecule type" value="Genomic_DNA"/>
</dbReference>
<proteinExistence type="predicted"/>
<evidence type="ECO:0000256" key="1">
    <source>
        <dbReference type="ARBA" id="ARBA00004496"/>
    </source>
</evidence>
<keyword evidence="6" id="KW-1185">Reference proteome</keyword>
<name>A0A8E2DXU4_9PEZI</name>
<protein>
    <recommendedName>
        <fullName evidence="7">Kinesin light chain</fullName>
    </recommendedName>
</protein>
<dbReference type="OrthoDB" id="5986190at2759"/>
<dbReference type="PANTHER" id="PTHR45783:SF3">
    <property type="entry name" value="KINESIN LIGHT CHAIN"/>
    <property type="match status" value="1"/>
</dbReference>
<dbReference type="InterPro" id="IPR011990">
    <property type="entry name" value="TPR-like_helical_dom_sf"/>
</dbReference>
<dbReference type="GO" id="GO:0007018">
    <property type="term" value="P:microtubule-based movement"/>
    <property type="evidence" value="ECO:0007669"/>
    <property type="project" value="TreeGrafter"/>
</dbReference>
<dbReference type="SUPFAM" id="SSF48452">
    <property type="entry name" value="TPR-like"/>
    <property type="match status" value="1"/>
</dbReference>
<dbReference type="InterPro" id="IPR002151">
    <property type="entry name" value="Kinesin_light"/>
</dbReference>
<evidence type="ECO:0000256" key="3">
    <source>
        <dbReference type="ARBA" id="ARBA00022737"/>
    </source>
</evidence>
<dbReference type="AlphaFoldDB" id="A0A8E2DXU4"/>
<dbReference type="Gene3D" id="1.25.40.10">
    <property type="entry name" value="Tetratricopeptide repeat domain"/>
    <property type="match status" value="1"/>
</dbReference>
<keyword evidence="4" id="KW-0802">TPR repeat</keyword>
<sequence>METRKRVLGEEHPSTLTSMNNLAFTWKGQGRDADALRLMNQCLELLMKVLGMSHPNTVSALTTLLQWSGVDLESLSSMVGDASTTRNE</sequence>
<evidence type="ECO:0000313" key="6">
    <source>
        <dbReference type="Proteomes" id="UP000250266"/>
    </source>
</evidence>
<gene>
    <name evidence="5" type="ORF">K432DRAFT_224868</name>
</gene>
<dbReference type="GO" id="GO:0005737">
    <property type="term" value="C:cytoplasm"/>
    <property type="evidence" value="ECO:0007669"/>
    <property type="project" value="UniProtKB-SubCell"/>
</dbReference>
<dbReference type="Proteomes" id="UP000250266">
    <property type="component" value="Unassembled WGS sequence"/>
</dbReference>
<dbReference type="GO" id="GO:0005871">
    <property type="term" value="C:kinesin complex"/>
    <property type="evidence" value="ECO:0007669"/>
    <property type="project" value="InterPro"/>
</dbReference>
<accession>A0A8E2DXU4</accession>
<comment type="subcellular location">
    <subcellularLocation>
        <location evidence="1">Cytoplasm</location>
    </subcellularLocation>
</comment>
<reference evidence="5 6" key="1">
    <citation type="journal article" date="2016" name="Nat. Commun.">
        <title>Ectomycorrhizal ecology is imprinted in the genome of the dominant symbiotic fungus Cenococcum geophilum.</title>
        <authorList>
            <consortium name="DOE Joint Genome Institute"/>
            <person name="Peter M."/>
            <person name="Kohler A."/>
            <person name="Ohm R.A."/>
            <person name="Kuo A."/>
            <person name="Krutzmann J."/>
            <person name="Morin E."/>
            <person name="Arend M."/>
            <person name="Barry K.W."/>
            <person name="Binder M."/>
            <person name="Choi C."/>
            <person name="Clum A."/>
            <person name="Copeland A."/>
            <person name="Grisel N."/>
            <person name="Haridas S."/>
            <person name="Kipfer T."/>
            <person name="LaButti K."/>
            <person name="Lindquist E."/>
            <person name="Lipzen A."/>
            <person name="Maire R."/>
            <person name="Meier B."/>
            <person name="Mihaltcheva S."/>
            <person name="Molinier V."/>
            <person name="Murat C."/>
            <person name="Poggeler S."/>
            <person name="Quandt C.A."/>
            <person name="Sperisen C."/>
            <person name="Tritt A."/>
            <person name="Tisserant E."/>
            <person name="Crous P.W."/>
            <person name="Henrissat B."/>
            <person name="Nehls U."/>
            <person name="Egli S."/>
            <person name="Spatafora J.W."/>
            <person name="Grigoriev I.V."/>
            <person name="Martin F.M."/>
        </authorList>
    </citation>
    <scope>NUCLEOTIDE SEQUENCE [LARGE SCALE GENOMIC DNA]</scope>
    <source>
        <strain evidence="5 6">CBS 459.81</strain>
    </source>
</reference>
<evidence type="ECO:0008006" key="7">
    <source>
        <dbReference type="Google" id="ProtNLM"/>
    </source>
</evidence>
<dbReference type="GO" id="GO:0019894">
    <property type="term" value="F:kinesin binding"/>
    <property type="evidence" value="ECO:0007669"/>
    <property type="project" value="TreeGrafter"/>
</dbReference>
<dbReference type="Pfam" id="PF13374">
    <property type="entry name" value="TPR_10"/>
    <property type="match status" value="1"/>
</dbReference>